<proteinExistence type="predicted"/>
<dbReference type="Proteomes" id="UP000095283">
    <property type="component" value="Unplaced"/>
</dbReference>
<dbReference type="WBParaSite" id="Hba_07238">
    <property type="protein sequence ID" value="Hba_07238"/>
    <property type="gene ID" value="Hba_07238"/>
</dbReference>
<keyword evidence="1" id="KW-0732">Signal</keyword>
<keyword evidence="2" id="KW-1185">Reference proteome</keyword>
<reference evidence="3" key="1">
    <citation type="submission" date="2016-11" db="UniProtKB">
        <authorList>
            <consortium name="WormBaseParasite"/>
        </authorList>
    </citation>
    <scope>IDENTIFICATION</scope>
</reference>
<protein>
    <submittedName>
        <fullName evidence="3">Transposase</fullName>
    </submittedName>
</protein>
<accession>A0A1I7WQ05</accession>
<evidence type="ECO:0000313" key="3">
    <source>
        <dbReference type="WBParaSite" id="Hba_07238"/>
    </source>
</evidence>
<name>A0A1I7WQ05_HETBA</name>
<dbReference type="AlphaFoldDB" id="A0A1I7WQ05"/>
<feature type="chain" id="PRO_5009310802" evidence="1">
    <location>
        <begin position="19"/>
        <end position="82"/>
    </location>
</feature>
<evidence type="ECO:0000313" key="2">
    <source>
        <dbReference type="Proteomes" id="UP000095283"/>
    </source>
</evidence>
<feature type="signal peptide" evidence="1">
    <location>
        <begin position="1"/>
        <end position="18"/>
    </location>
</feature>
<evidence type="ECO:0000256" key="1">
    <source>
        <dbReference type="SAM" id="SignalP"/>
    </source>
</evidence>
<sequence length="82" mass="9634">MFKAVLITIIRLYEMALGRTVKRCQELRRVEDHPRGVRAKSVNTRVKKVVRKRILRDNKRLMRKMASGLNISPTSMRRIGQT</sequence>
<organism evidence="2 3">
    <name type="scientific">Heterorhabditis bacteriophora</name>
    <name type="common">Entomopathogenic nematode worm</name>
    <dbReference type="NCBI Taxonomy" id="37862"/>
    <lineage>
        <taxon>Eukaryota</taxon>
        <taxon>Metazoa</taxon>
        <taxon>Ecdysozoa</taxon>
        <taxon>Nematoda</taxon>
        <taxon>Chromadorea</taxon>
        <taxon>Rhabditida</taxon>
        <taxon>Rhabditina</taxon>
        <taxon>Rhabditomorpha</taxon>
        <taxon>Strongyloidea</taxon>
        <taxon>Heterorhabditidae</taxon>
        <taxon>Heterorhabditis</taxon>
    </lineage>
</organism>